<dbReference type="CDD" id="cd00130">
    <property type="entry name" value="PAS"/>
    <property type="match status" value="1"/>
</dbReference>
<dbReference type="Pfam" id="PF08448">
    <property type="entry name" value="PAS_4"/>
    <property type="match status" value="1"/>
</dbReference>
<dbReference type="InterPro" id="IPR035965">
    <property type="entry name" value="PAS-like_dom_sf"/>
</dbReference>
<dbReference type="GO" id="GO:0016791">
    <property type="term" value="F:phosphatase activity"/>
    <property type="evidence" value="ECO:0007669"/>
    <property type="project" value="TreeGrafter"/>
</dbReference>
<organism evidence="4 5">
    <name type="scientific">Actinacidiphila rubida</name>
    <dbReference type="NCBI Taxonomy" id="310780"/>
    <lineage>
        <taxon>Bacteria</taxon>
        <taxon>Bacillati</taxon>
        <taxon>Actinomycetota</taxon>
        <taxon>Actinomycetes</taxon>
        <taxon>Kitasatosporales</taxon>
        <taxon>Streptomycetaceae</taxon>
        <taxon>Actinacidiphila</taxon>
    </lineage>
</organism>
<dbReference type="NCBIfam" id="TIGR00229">
    <property type="entry name" value="sensory_box"/>
    <property type="match status" value="1"/>
</dbReference>
<proteinExistence type="predicted"/>
<name>A0A1H8MDS3_9ACTN</name>
<sequence length="413" mass="44621">MTRPTTRPKIDFQSVFRTLPAGLAVIGPDMVYMDVNPAYEHMAGRSCVDLIGRNVFELYPDNPRDAEADGSRNVAASIRRVLDTGERDTMGLQRYDVERADLPGVYEERYWSIVNLPVRGPDGEVEYVVHRVEEVTDFIRTHGTRSGDYRTPRDLEGELYMRARELQTVNEQLRHAHAREREVALTLQAAMLPAAQGNGHPVAVRYRPAVGALHVCGDWYDLVDLPGDRIAVAVGDVVGHGLTAAGVMGQLRSALSAAVRVTDGPAAALETVGLYASSVPGAECTTAVSAYLDWTAGSVTYSNAGHPPAALLQPDGSVDFLDAATDPPLAARPDPGTRPEATVPLVPGGTLVLYTDGLVERRGEDYDISLTRLARALNHHRNLAPDPLADALLSDLLPPDGAQDDTALVIIRL</sequence>
<dbReference type="SMART" id="SM00331">
    <property type="entry name" value="PP2C_SIG"/>
    <property type="match status" value="1"/>
</dbReference>
<evidence type="ECO:0000259" key="2">
    <source>
        <dbReference type="SMART" id="SM00091"/>
    </source>
</evidence>
<feature type="domain" description="PPM-type phosphatase" evidence="3">
    <location>
        <begin position="200"/>
        <end position="413"/>
    </location>
</feature>
<dbReference type="AlphaFoldDB" id="A0A1H8MDS3"/>
<dbReference type="Pfam" id="PF07228">
    <property type="entry name" value="SpoIIE"/>
    <property type="match status" value="1"/>
</dbReference>
<dbReference type="InterPro" id="IPR036457">
    <property type="entry name" value="PPM-type-like_dom_sf"/>
</dbReference>
<dbReference type="PANTHER" id="PTHR43156">
    <property type="entry name" value="STAGE II SPORULATION PROTEIN E-RELATED"/>
    <property type="match status" value="1"/>
</dbReference>
<evidence type="ECO:0000256" key="1">
    <source>
        <dbReference type="ARBA" id="ARBA00022801"/>
    </source>
</evidence>
<dbReference type="PANTHER" id="PTHR43156:SF2">
    <property type="entry name" value="STAGE II SPORULATION PROTEIN E"/>
    <property type="match status" value="1"/>
</dbReference>
<dbReference type="SMART" id="SM00091">
    <property type="entry name" value="PAS"/>
    <property type="match status" value="1"/>
</dbReference>
<evidence type="ECO:0000313" key="5">
    <source>
        <dbReference type="Proteomes" id="UP000181951"/>
    </source>
</evidence>
<feature type="domain" description="PAS" evidence="2">
    <location>
        <begin position="10"/>
        <end position="76"/>
    </location>
</feature>
<dbReference type="InterPro" id="IPR001932">
    <property type="entry name" value="PPM-type_phosphatase-like_dom"/>
</dbReference>
<dbReference type="SUPFAM" id="SSF55785">
    <property type="entry name" value="PYP-like sensor domain (PAS domain)"/>
    <property type="match status" value="1"/>
</dbReference>
<keyword evidence="5" id="KW-1185">Reference proteome</keyword>
<dbReference type="InterPro" id="IPR052016">
    <property type="entry name" value="Bact_Sigma-Reg"/>
</dbReference>
<dbReference type="Proteomes" id="UP000181951">
    <property type="component" value="Unassembled WGS sequence"/>
</dbReference>
<dbReference type="Gene3D" id="3.30.450.20">
    <property type="entry name" value="PAS domain"/>
    <property type="match status" value="1"/>
</dbReference>
<evidence type="ECO:0000259" key="3">
    <source>
        <dbReference type="SMART" id="SM00331"/>
    </source>
</evidence>
<dbReference type="STRING" id="310780.SAMN05216267_1018164"/>
<dbReference type="EMBL" id="FODD01000018">
    <property type="protein sequence ID" value="SEO15562.1"/>
    <property type="molecule type" value="Genomic_DNA"/>
</dbReference>
<protein>
    <submittedName>
        <fullName evidence="4">PAS domain S-box-containing protein</fullName>
    </submittedName>
</protein>
<dbReference type="RefSeq" id="WP_069462964.1">
    <property type="nucleotide sequence ID" value="NZ_FODD01000018.1"/>
</dbReference>
<gene>
    <name evidence="4" type="ORF">SAMN05216267_1018164</name>
</gene>
<reference evidence="4 5" key="1">
    <citation type="submission" date="2016-10" db="EMBL/GenBank/DDBJ databases">
        <authorList>
            <person name="de Groot N.N."/>
        </authorList>
    </citation>
    <scope>NUCLEOTIDE SEQUENCE [LARGE SCALE GENOMIC DNA]</scope>
    <source>
        <strain evidence="4 5">CGMCC 4.2026</strain>
    </source>
</reference>
<dbReference type="InterPro" id="IPR013656">
    <property type="entry name" value="PAS_4"/>
</dbReference>
<keyword evidence="1" id="KW-0378">Hydrolase</keyword>
<dbReference type="Gene3D" id="3.60.40.10">
    <property type="entry name" value="PPM-type phosphatase domain"/>
    <property type="match status" value="1"/>
</dbReference>
<evidence type="ECO:0000313" key="4">
    <source>
        <dbReference type="EMBL" id="SEO15562.1"/>
    </source>
</evidence>
<accession>A0A1H8MDS3</accession>
<dbReference type="InterPro" id="IPR000014">
    <property type="entry name" value="PAS"/>
</dbReference>
<dbReference type="SUPFAM" id="SSF81606">
    <property type="entry name" value="PP2C-like"/>
    <property type="match status" value="1"/>
</dbReference>